<gene>
    <name evidence="1" type="ORF">UFOVP525_18</name>
</gene>
<name>A0A6J5MUU0_9CAUD</name>
<proteinExistence type="predicted"/>
<accession>A0A6J5MUU0</accession>
<evidence type="ECO:0000313" key="1">
    <source>
        <dbReference type="EMBL" id="CAB4148700.1"/>
    </source>
</evidence>
<reference evidence="1" key="1">
    <citation type="submission" date="2020-04" db="EMBL/GenBank/DDBJ databases">
        <authorList>
            <person name="Chiriac C."/>
            <person name="Salcher M."/>
            <person name="Ghai R."/>
            <person name="Kavagutti S V."/>
        </authorList>
    </citation>
    <scope>NUCLEOTIDE SEQUENCE</scope>
</reference>
<protein>
    <submittedName>
        <fullName evidence="1">Uncharacterized protein</fullName>
    </submittedName>
</protein>
<sequence length="96" mass="10483">MLNFRATVNAGREYAKAEYSRIIAPLDPQLAADRIAVCKACEFLAPSPEPTKVGYCKGCKCPRWSRSELTTKATMPAATCPKGKWVALTIVRKPPA</sequence>
<dbReference type="EMBL" id="LR796507">
    <property type="protein sequence ID" value="CAB4148700.1"/>
    <property type="molecule type" value="Genomic_DNA"/>
</dbReference>
<organism evidence="1">
    <name type="scientific">uncultured Caudovirales phage</name>
    <dbReference type="NCBI Taxonomy" id="2100421"/>
    <lineage>
        <taxon>Viruses</taxon>
        <taxon>Duplodnaviria</taxon>
        <taxon>Heunggongvirae</taxon>
        <taxon>Uroviricota</taxon>
        <taxon>Caudoviricetes</taxon>
        <taxon>Peduoviridae</taxon>
        <taxon>Maltschvirus</taxon>
        <taxon>Maltschvirus maltsch</taxon>
    </lineage>
</organism>